<dbReference type="PROSITE" id="PS50846">
    <property type="entry name" value="HMA_2"/>
    <property type="match status" value="1"/>
</dbReference>
<dbReference type="InterPro" id="IPR017969">
    <property type="entry name" value="Heavy-metal-associated_CS"/>
</dbReference>
<dbReference type="EMBL" id="CAUYUE010000002">
    <property type="protein sequence ID" value="CAK0738281.1"/>
    <property type="molecule type" value="Genomic_DNA"/>
</dbReference>
<dbReference type="Pfam" id="PF00403">
    <property type="entry name" value="HMA"/>
    <property type="match status" value="1"/>
</dbReference>
<dbReference type="Proteomes" id="UP001314263">
    <property type="component" value="Unassembled WGS sequence"/>
</dbReference>
<feature type="transmembrane region" description="Helical" evidence="2">
    <location>
        <begin position="31"/>
        <end position="58"/>
    </location>
</feature>
<dbReference type="GO" id="GO:0046872">
    <property type="term" value="F:metal ion binding"/>
    <property type="evidence" value="ECO:0007669"/>
    <property type="project" value="UniProtKB-KW"/>
</dbReference>
<protein>
    <recommendedName>
        <fullName evidence="3">HMA domain-containing protein</fullName>
    </recommendedName>
</protein>
<evidence type="ECO:0000313" key="4">
    <source>
        <dbReference type="EMBL" id="CAK0738281.1"/>
    </source>
</evidence>
<dbReference type="PROSITE" id="PS01047">
    <property type="entry name" value="HMA_1"/>
    <property type="match status" value="1"/>
</dbReference>
<evidence type="ECO:0000313" key="5">
    <source>
        <dbReference type="Proteomes" id="UP001314263"/>
    </source>
</evidence>
<keyword evidence="2" id="KW-0812">Transmembrane</keyword>
<evidence type="ECO:0000256" key="2">
    <source>
        <dbReference type="SAM" id="Phobius"/>
    </source>
</evidence>
<comment type="caution">
    <text evidence="4">The sequence shown here is derived from an EMBL/GenBank/DDBJ whole genome shotgun (WGS) entry which is preliminary data.</text>
</comment>
<keyword evidence="2" id="KW-1133">Transmembrane helix</keyword>
<feature type="domain" description="HMA" evidence="3">
    <location>
        <begin position="118"/>
        <end position="184"/>
    </location>
</feature>
<reference evidence="4 5" key="1">
    <citation type="submission" date="2023-10" db="EMBL/GenBank/DDBJ databases">
        <authorList>
            <person name="Maclean D."/>
            <person name="Macfadyen A."/>
        </authorList>
    </citation>
    <scope>NUCLEOTIDE SEQUENCE [LARGE SCALE GENOMIC DNA]</scope>
</reference>
<keyword evidence="5" id="KW-1185">Reference proteome</keyword>
<dbReference type="Gene3D" id="3.30.70.100">
    <property type="match status" value="1"/>
</dbReference>
<dbReference type="AlphaFoldDB" id="A0AAV1HWC7"/>
<evidence type="ECO:0000256" key="1">
    <source>
        <dbReference type="ARBA" id="ARBA00022723"/>
    </source>
</evidence>
<dbReference type="CDD" id="cd00371">
    <property type="entry name" value="HMA"/>
    <property type="match status" value="1"/>
</dbReference>
<dbReference type="InterPro" id="IPR036163">
    <property type="entry name" value="HMA_dom_sf"/>
</dbReference>
<gene>
    <name evidence="4" type="ORF">CVIRNUC_001020</name>
</gene>
<dbReference type="PROSITE" id="PS51257">
    <property type="entry name" value="PROKAR_LIPOPROTEIN"/>
    <property type="match status" value="1"/>
</dbReference>
<proteinExistence type="predicted"/>
<keyword evidence="2" id="KW-0472">Membrane</keyword>
<organism evidence="4 5">
    <name type="scientific">Coccomyxa viridis</name>
    <dbReference type="NCBI Taxonomy" id="1274662"/>
    <lineage>
        <taxon>Eukaryota</taxon>
        <taxon>Viridiplantae</taxon>
        <taxon>Chlorophyta</taxon>
        <taxon>core chlorophytes</taxon>
        <taxon>Trebouxiophyceae</taxon>
        <taxon>Trebouxiophyceae incertae sedis</taxon>
        <taxon>Coccomyxaceae</taxon>
        <taxon>Coccomyxa</taxon>
    </lineage>
</organism>
<keyword evidence="1" id="KW-0479">Metal-binding</keyword>
<evidence type="ECO:0000259" key="3">
    <source>
        <dbReference type="PROSITE" id="PS50846"/>
    </source>
</evidence>
<sequence length="202" mass="22077">MSASMQKCSTAVVGGLLSSSCCVIQLVLNSFSVGCAGFSVLTPYRAFFLGITASSLGWSHLMHRNYRQSLTAVAIAVVLSGMPELVRLYNEDRLSSARWLQRQNKAALHAEQSSAPSQVVLMRVEGLRCAACGSRLKSALMQLAGVQECEVEFESGRTRLTVERNILVERSVRDLVKDMGYAVRQIAFVDEPPGDKASWSEL</sequence>
<dbReference type="SUPFAM" id="SSF55008">
    <property type="entry name" value="HMA, heavy metal-associated domain"/>
    <property type="match status" value="1"/>
</dbReference>
<dbReference type="InterPro" id="IPR006121">
    <property type="entry name" value="HMA_dom"/>
</dbReference>
<accession>A0AAV1HWC7</accession>
<name>A0AAV1HWC7_9CHLO</name>